<dbReference type="SMART" id="SM00382">
    <property type="entry name" value="AAA"/>
    <property type="match status" value="1"/>
</dbReference>
<keyword evidence="7" id="KW-1185">Reference proteome</keyword>
<keyword evidence="3" id="KW-0472">Membrane</keyword>
<keyword evidence="3" id="KW-0812">Transmembrane</keyword>
<keyword evidence="3" id="KW-1133">Transmembrane helix</keyword>
<feature type="chain" id="PRO_5015497824" description="AAA+ ATPase domain-containing protein" evidence="4">
    <location>
        <begin position="20"/>
        <end position="1279"/>
    </location>
</feature>
<feature type="transmembrane region" description="Helical" evidence="3">
    <location>
        <begin position="614"/>
        <end position="633"/>
    </location>
</feature>
<accession>A0A2S9YLC9</accession>
<organism evidence="6 7">
    <name type="scientific">Enhygromyxa salina</name>
    <dbReference type="NCBI Taxonomy" id="215803"/>
    <lineage>
        <taxon>Bacteria</taxon>
        <taxon>Pseudomonadati</taxon>
        <taxon>Myxococcota</taxon>
        <taxon>Polyangia</taxon>
        <taxon>Nannocystales</taxon>
        <taxon>Nannocystaceae</taxon>
        <taxon>Enhygromyxa</taxon>
    </lineage>
</organism>
<reference evidence="6 7" key="1">
    <citation type="submission" date="2018-03" db="EMBL/GenBank/DDBJ databases">
        <title>Draft Genome Sequences of the Obligatory Marine Myxobacteria Enhygromyxa salina SWB005.</title>
        <authorList>
            <person name="Poehlein A."/>
            <person name="Moghaddam J.A."/>
            <person name="Harms H."/>
            <person name="Alanjari M."/>
            <person name="Koenig G.M."/>
            <person name="Daniel R."/>
            <person name="Schaeberle T.F."/>
        </authorList>
    </citation>
    <scope>NUCLEOTIDE SEQUENCE [LARGE SCALE GENOMIC DNA]</scope>
    <source>
        <strain evidence="6 7">SWB005</strain>
    </source>
</reference>
<dbReference type="GO" id="GO:0016887">
    <property type="term" value="F:ATP hydrolysis activity"/>
    <property type="evidence" value="ECO:0007669"/>
    <property type="project" value="InterPro"/>
</dbReference>
<dbReference type="Pfam" id="PF13401">
    <property type="entry name" value="AAA_22"/>
    <property type="match status" value="1"/>
</dbReference>
<evidence type="ECO:0000256" key="4">
    <source>
        <dbReference type="SAM" id="SignalP"/>
    </source>
</evidence>
<feature type="region of interest" description="Disordered" evidence="2">
    <location>
        <begin position="18"/>
        <end position="49"/>
    </location>
</feature>
<gene>
    <name evidence="6" type="ORF">ENSA5_00210</name>
</gene>
<feature type="signal peptide" evidence="4">
    <location>
        <begin position="1"/>
        <end position="19"/>
    </location>
</feature>
<feature type="compositionally biased region" description="Polar residues" evidence="2">
    <location>
        <begin position="30"/>
        <end position="39"/>
    </location>
</feature>
<dbReference type="InterPro" id="IPR003593">
    <property type="entry name" value="AAA+_ATPase"/>
</dbReference>
<feature type="transmembrane region" description="Helical" evidence="3">
    <location>
        <begin position="743"/>
        <end position="761"/>
    </location>
</feature>
<feature type="region of interest" description="Disordered" evidence="2">
    <location>
        <begin position="258"/>
        <end position="303"/>
    </location>
</feature>
<protein>
    <recommendedName>
        <fullName evidence="5">AAA+ ATPase domain-containing protein</fullName>
    </recommendedName>
</protein>
<feature type="compositionally biased region" description="Low complexity" evidence="2">
    <location>
        <begin position="290"/>
        <end position="303"/>
    </location>
</feature>
<evidence type="ECO:0000256" key="1">
    <source>
        <dbReference type="SAM" id="Coils"/>
    </source>
</evidence>
<dbReference type="EMBL" id="PVNK01000001">
    <property type="protein sequence ID" value="PRQ05909.1"/>
    <property type="molecule type" value="Genomic_DNA"/>
</dbReference>
<dbReference type="AlphaFoldDB" id="A0A2S9YLC9"/>
<evidence type="ECO:0000256" key="2">
    <source>
        <dbReference type="SAM" id="MobiDB-lite"/>
    </source>
</evidence>
<dbReference type="SUPFAM" id="SSF52540">
    <property type="entry name" value="P-loop containing nucleoside triphosphate hydrolases"/>
    <property type="match status" value="1"/>
</dbReference>
<feature type="domain" description="AAA+ ATPase" evidence="5">
    <location>
        <begin position="926"/>
        <end position="1093"/>
    </location>
</feature>
<feature type="transmembrane region" description="Helical" evidence="3">
    <location>
        <begin position="678"/>
        <end position="696"/>
    </location>
</feature>
<dbReference type="InterPro" id="IPR027417">
    <property type="entry name" value="P-loop_NTPase"/>
</dbReference>
<dbReference type="Proteomes" id="UP000237968">
    <property type="component" value="Unassembled WGS sequence"/>
</dbReference>
<dbReference type="InterPro" id="IPR049945">
    <property type="entry name" value="AAA_22"/>
</dbReference>
<name>A0A2S9YLC9_9BACT</name>
<keyword evidence="1" id="KW-0175">Coiled coil</keyword>
<comment type="caution">
    <text evidence="6">The sequence shown here is derived from an EMBL/GenBank/DDBJ whole genome shotgun (WGS) entry which is preliminary data.</text>
</comment>
<feature type="coiled-coil region" evidence="1">
    <location>
        <begin position="194"/>
        <end position="221"/>
    </location>
</feature>
<evidence type="ECO:0000256" key="3">
    <source>
        <dbReference type="SAM" id="Phobius"/>
    </source>
</evidence>
<feature type="transmembrane region" description="Helical" evidence="3">
    <location>
        <begin position="702"/>
        <end position="722"/>
    </location>
</feature>
<dbReference type="OrthoDB" id="5523734at2"/>
<feature type="coiled-coil region" evidence="1">
    <location>
        <begin position="514"/>
        <end position="541"/>
    </location>
</feature>
<feature type="coiled-coil region" evidence="1">
    <location>
        <begin position="342"/>
        <end position="400"/>
    </location>
</feature>
<sequence length="1279" mass="140593">MLTLLAWALICSWAATGSAAPPEREAEGESGTSAQRQPPASSPEGEELDERAVARISERAQQITDLIAGELDPGVDVAELFTVSLVDAELGSGGDELRGLLASIHATRVATLERAKQQAEAAARKANKANKAKRQLEDAEDVELPPPPAVAGPEADPLTRARSELALAYWTFLTLPAERREQVLAEHRERKAKIASQREADARARARLEQLSAEARQLSELIAGELDVSVDPAPLLRVDLSAVDGFVADARLARALAGDAAPEPSEAGPDEIPSGGESGPQVEPSETEAEAQPAAEGQAPGPEGLDAELVAELAAAEAALDTQRLRFLALSGDEREAVLERHAERQREAKTLAAAAEQLEADAEIVTQVEEELTEAEDKAAMAKREREQAEAAAVQARSEALRRIAEERARLLGVKEAHALYEVEVARRKKDTLAAHEIALEWDRKVAELAAALPSSAREGEADGMYTDLRAALAHARDGLRETLTTIAANETGVEPVGEPLAGLPQDVDRSDLSALRTELEQSEATLRELEREVVWAAADSGRDDIVMLNRARLTLLDLSSDELRKRMTGFGSDGVEQVKREIDQIGLELRYRVLALPRIGRGLIERLESSPLPLVFATLKLAFLLLLFRYWRKRAEATLARIRDGFLSRERGDRRINSLIALSVWYVERIRRPVELLLMLGVVFRVVLADADVLELEIVWLVILWLLVGSTVILLVDAVAAHESLVHGRGTTATAQLRIRSLRLVGLAVVLTGLVLSLTEETVGQGGIHKWVRSLVWLAAIPILLVLIRWWREHAFRRIQDDPEIPDNALVRWIRANTEGWASFPAAAIAGGYLFVRGLARWLLRRATALETTRRLLAWMFRREVARQANARREDEQPVVPLHADDYAKFDPGMIPDVESLSPAMAAIAADKLDEIITLKVRHRGTLSAVIGERGSGKTTFLCRLARALEAEAENYEHDGHEAEKASAASGERHEEFGRLTVRQIQCPPGGFRQLQRAIAESVGLPRSTPPDDIVTALSKQTPLVFLIDDAHRLVRPAIGGLEGLDRFADFAREVSGDASWIASIGTAAWQYVSRARGDRVFFDQVVTLPRWNEQQIGELIRERSAAAQITPNFDEIVIPRQFDVATVGDSLEVGLQVSEQQRAEMGFYRILWDHAKGNPAVALHFWRKSLFVVPSAEGAEKTMVRLFQEPAAADLDEVGPTLHFVLRGVVQLGVASPSDLVACTQLPPADVADALRFALARGWVDRVGVQADRYRVTWHWYRAITDMLRRQHLLGI</sequence>
<feature type="transmembrane region" description="Helical" evidence="3">
    <location>
        <begin position="773"/>
        <end position="793"/>
    </location>
</feature>
<evidence type="ECO:0000313" key="7">
    <source>
        <dbReference type="Proteomes" id="UP000237968"/>
    </source>
</evidence>
<dbReference type="RefSeq" id="WP_106389507.1">
    <property type="nucleotide sequence ID" value="NZ_PVNK01000001.1"/>
</dbReference>
<evidence type="ECO:0000259" key="5">
    <source>
        <dbReference type="SMART" id="SM00382"/>
    </source>
</evidence>
<feature type="region of interest" description="Disordered" evidence="2">
    <location>
        <begin position="122"/>
        <end position="155"/>
    </location>
</feature>
<evidence type="ECO:0000313" key="6">
    <source>
        <dbReference type="EMBL" id="PRQ05909.1"/>
    </source>
</evidence>
<keyword evidence="4" id="KW-0732">Signal</keyword>
<proteinExistence type="predicted"/>